<proteinExistence type="predicted"/>
<feature type="domain" description="2TM" evidence="2">
    <location>
        <begin position="12"/>
        <end position="98"/>
    </location>
</feature>
<comment type="caution">
    <text evidence="3">The sequence shown here is derived from an EMBL/GenBank/DDBJ whole genome shotgun (WGS) entry which is preliminary data.</text>
</comment>
<evidence type="ECO:0000256" key="1">
    <source>
        <dbReference type="SAM" id="Phobius"/>
    </source>
</evidence>
<dbReference type="InterPro" id="IPR025698">
    <property type="entry name" value="2TM_dom"/>
</dbReference>
<evidence type="ECO:0000313" key="4">
    <source>
        <dbReference type="Proteomes" id="UP000197587"/>
    </source>
</evidence>
<keyword evidence="4" id="KW-1185">Reference proteome</keyword>
<keyword evidence="1" id="KW-0472">Membrane</keyword>
<keyword evidence="1" id="KW-1133">Transmembrane helix</keyword>
<dbReference type="EMBL" id="JASZ02000010">
    <property type="protein sequence ID" value="OWK98438.1"/>
    <property type="molecule type" value="Genomic_DNA"/>
</dbReference>
<gene>
    <name evidence="3" type="ORF">AP75_06265</name>
</gene>
<feature type="transmembrane region" description="Helical" evidence="1">
    <location>
        <begin position="57"/>
        <end position="84"/>
    </location>
</feature>
<name>A0A246B9S4_9FLAO</name>
<reference evidence="3 4" key="1">
    <citation type="submission" date="2017-05" db="EMBL/GenBank/DDBJ databases">
        <title>Genome of Chryseobacterium haifense.</title>
        <authorList>
            <person name="Newman J.D."/>
        </authorList>
    </citation>
    <scope>NUCLEOTIDE SEQUENCE [LARGE SCALE GENOMIC DNA]</scope>
    <source>
        <strain evidence="3 4">DSM 19056</strain>
    </source>
</reference>
<sequence length="105" mass="12529">MEPINNKNIKYERARKRMKEIKGFYIHALFFVLVNILLIIMKFIYGEHVVGEPRIKISQFLTIILWGVGLLAHGLSVFLPNFIFGKNWEEKKIRELMERNRNLKI</sequence>
<dbReference type="Proteomes" id="UP000197587">
    <property type="component" value="Unassembled WGS sequence"/>
</dbReference>
<feature type="transmembrane region" description="Helical" evidence="1">
    <location>
        <begin position="24"/>
        <end position="45"/>
    </location>
</feature>
<organism evidence="3 4">
    <name type="scientific">Kaistella haifensis DSM 19056</name>
    <dbReference type="NCBI Taxonomy" id="1450526"/>
    <lineage>
        <taxon>Bacteria</taxon>
        <taxon>Pseudomonadati</taxon>
        <taxon>Bacteroidota</taxon>
        <taxon>Flavobacteriia</taxon>
        <taxon>Flavobacteriales</taxon>
        <taxon>Weeksellaceae</taxon>
        <taxon>Chryseobacterium group</taxon>
        <taxon>Kaistella</taxon>
    </lineage>
</organism>
<dbReference type="AlphaFoldDB" id="A0A246B9S4"/>
<evidence type="ECO:0000259" key="2">
    <source>
        <dbReference type="Pfam" id="PF13239"/>
    </source>
</evidence>
<dbReference type="RefSeq" id="WP_055041944.1">
    <property type="nucleotide sequence ID" value="NZ_JASZ02000010.1"/>
</dbReference>
<evidence type="ECO:0000313" key="3">
    <source>
        <dbReference type="EMBL" id="OWK98438.1"/>
    </source>
</evidence>
<keyword evidence="1" id="KW-0812">Transmembrane</keyword>
<dbReference type="Pfam" id="PF13239">
    <property type="entry name" value="2TM"/>
    <property type="match status" value="1"/>
</dbReference>
<protein>
    <recommendedName>
        <fullName evidence="2">2TM domain-containing protein</fullName>
    </recommendedName>
</protein>
<accession>A0A246B9S4</accession>